<dbReference type="InterPro" id="IPR017452">
    <property type="entry name" value="GPCR_Rhodpsn_7TM"/>
</dbReference>
<evidence type="ECO:0000313" key="7">
    <source>
        <dbReference type="EMBL" id="CAF1336477.1"/>
    </source>
</evidence>
<evidence type="ECO:0000256" key="2">
    <source>
        <dbReference type="ARBA" id="ARBA00022692"/>
    </source>
</evidence>
<keyword evidence="9" id="KW-1185">Reference proteome</keyword>
<sequence length="300" mass="34257">MSSNDTVTSFTISTLQFLSQHVIIHLPIILIVFGNIGCLCNYITFLQRPLRSNTCSLYSLSGSTADFLVLNGNLLQTYLGSVFQLGINYFAGTRFLCKFYLYLLVVLPQLSTTFLLLSLIDRYACSCPLQSKIRKINQFQYARYLVVVGILYSMIVSAHAPILYDITYGFCFVTQSLLNSILYIIFSGLLEPFLMLIMFFKTYKNVLQSRQRIGVQTSLPSSSTTNRLNRINNQFIMMVLLQVAVTTLLSLQWIIFYTYSTATIYVPRSVERQTIEGFVYTLTNTIYYINNTNSVSLLLY</sequence>
<feature type="transmembrane region" description="Helical" evidence="5">
    <location>
        <begin position="180"/>
        <end position="200"/>
    </location>
</feature>
<evidence type="ECO:0000313" key="9">
    <source>
        <dbReference type="Proteomes" id="UP000663829"/>
    </source>
</evidence>
<name>A0A815G9W3_9BILA</name>
<protein>
    <recommendedName>
        <fullName evidence="6">G-protein coupled receptors family 1 profile domain-containing protein</fullName>
    </recommendedName>
</protein>
<dbReference type="EMBL" id="CAJOBC010056233">
    <property type="protein sequence ID" value="CAF4194024.1"/>
    <property type="molecule type" value="Genomic_DNA"/>
</dbReference>
<proteinExistence type="predicted"/>
<evidence type="ECO:0000256" key="3">
    <source>
        <dbReference type="ARBA" id="ARBA00022989"/>
    </source>
</evidence>
<reference evidence="7" key="1">
    <citation type="submission" date="2021-02" db="EMBL/GenBank/DDBJ databases">
        <authorList>
            <person name="Nowell W R."/>
        </authorList>
    </citation>
    <scope>NUCLEOTIDE SEQUENCE</scope>
</reference>
<feature type="transmembrane region" description="Helical" evidence="5">
    <location>
        <begin position="141"/>
        <end position="160"/>
    </location>
</feature>
<evidence type="ECO:0000256" key="5">
    <source>
        <dbReference type="SAM" id="Phobius"/>
    </source>
</evidence>
<organism evidence="7 9">
    <name type="scientific">Didymodactylos carnosus</name>
    <dbReference type="NCBI Taxonomy" id="1234261"/>
    <lineage>
        <taxon>Eukaryota</taxon>
        <taxon>Metazoa</taxon>
        <taxon>Spiralia</taxon>
        <taxon>Gnathifera</taxon>
        <taxon>Rotifera</taxon>
        <taxon>Eurotatoria</taxon>
        <taxon>Bdelloidea</taxon>
        <taxon>Philodinida</taxon>
        <taxon>Philodinidae</taxon>
        <taxon>Didymodactylos</taxon>
    </lineage>
</organism>
<keyword evidence="4 5" id="KW-0472">Membrane</keyword>
<feature type="transmembrane region" description="Helical" evidence="5">
    <location>
        <begin position="22"/>
        <end position="45"/>
    </location>
</feature>
<feature type="transmembrane region" description="Helical" evidence="5">
    <location>
        <begin position="57"/>
        <end position="79"/>
    </location>
</feature>
<dbReference type="Proteomes" id="UP000681722">
    <property type="component" value="Unassembled WGS sequence"/>
</dbReference>
<keyword evidence="3 5" id="KW-1133">Transmembrane helix</keyword>
<dbReference type="EMBL" id="CAJNOQ010014177">
    <property type="protein sequence ID" value="CAF1336477.1"/>
    <property type="molecule type" value="Genomic_DNA"/>
</dbReference>
<keyword evidence="2 5" id="KW-0812">Transmembrane</keyword>
<accession>A0A815G9W3</accession>
<feature type="transmembrane region" description="Helical" evidence="5">
    <location>
        <begin position="235"/>
        <end position="259"/>
    </location>
</feature>
<feature type="domain" description="G-protein coupled receptors family 1 profile" evidence="6">
    <location>
        <begin position="34"/>
        <end position="298"/>
    </location>
</feature>
<evidence type="ECO:0000256" key="1">
    <source>
        <dbReference type="ARBA" id="ARBA00004370"/>
    </source>
</evidence>
<gene>
    <name evidence="7" type="ORF">GPM918_LOCUS30213</name>
    <name evidence="8" type="ORF">SRO942_LOCUS30820</name>
</gene>
<dbReference type="PROSITE" id="PS50262">
    <property type="entry name" value="G_PROTEIN_RECEP_F1_2"/>
    <property type="match status" value="1"/>
</dbReference>
<dbReference type="Gene3D" id="1.20.1070.10">
    <property type="entry name" value="Rhodopsin 7-helix transmembrane proteins"/>
    <property type="match status" value="1"/>
</dbReference>
<dbReference type="GO" id="GO:0016020">
    <property type="term" value="C:membrane"/>
    <property type="evidence" value="ECO:0007669"/>
    <property type="project" value="UniProtKB-SubCell"/>
</dbReference>
<evidence type="ECO:0000259" key="6">
    <source>
        <dbReference type="PROSITE" id="PS50262"/>
    </source>
</evidence>
<dbReference type="OrthoDB" id="10023077at2759"/>
<dbReference type="AlphaFoldDB" id="A0A815G9W3"/>
<feature type="transmembrane region" description="Helical" evidence="5">
    <location>
        <begin position="99"/>
        <end position="120"/>
    </location>
</feature>
<comment type="subcellular location">
    <subcellularLocation>
        <location evidence="1">Membrane</location>
    </subcellularLocation>
</comment>
<comment type="caution">
    <text evidence="7">The sequence shown here is derived from an EMBL/GenBank/DDBJ whole genome shotgun (WGS) entry which is preliminary data.</text>
</comment>
<dbReference type="Proteomes" id="UP000663829">
    <property type="component" value="Unassembled WGS sequence"/>
</dbReference>
<evidence type="ECO:0000313" key="8">
    <source>
        <dbReference type="EMBL" id="CAF4194024.1"/>
    </source>
</evidence>
<dbReference type="SUPFAM" id="SSF81321">
    <property type="entry name" value="Family A G protein-coupled receptor-like"/>
    <property type="match status" value="1"/>
</dbReference>
<evidence type="ECO:0000256" key="4">
    <source>
        <dbReference type="ARBA" id="ARBA00023136"/>
    </source>
</evidence>